<feature type="transmembrane region" description="Helical" evidence="1">
    <location>
        <begin position="26"/>
        <end position="45"/>
    </location>
</feature>
<dbReference type="InterPro" id="IPR023346">
    <property type="entry name" value="Lysozyme-like_dom_sf"/>
</dbReference>
<dbReference type="AlphaFoldDB" id="A0A856MF68"/>
<sequence>MAITANFLRSRTLNKSLERKGGVEQLIAPIAALLGFVCLLQWSIFGDLRSHVDPTFANKQPPLVMKGGDPYIRALMRTISASEASGNRPYSVLYGGQHVNNLSRHPEICVTIVTGVNKGNCSTAAGRYQIINLTWYNIASRYHPSPGRFLFWASYSFEPEYQDVVVYRWLSDSRFWRTDISQQLRQEKLPDVLRRLSPTWTSLGYGIETNSVSKSLPQIYQKMLREELKASGKSVS</sequence>
<gene>
    <name evidence="2" type="ORF">DP114_07150</name>
</gene>
<dbReference type="KEGG" id="bsen:DP114_07150"/>
<keyword evidence="3" id="KW-1185">Reference proteome</keyword>
<evidence type="ECO:0000256" key="1">
    <source>
        <dbReference type="SAM" id="Phobius"/>
    </source>
</evidence>
<evidence type="ECO:0000313" key="3">
    <source>
        <dbReference type="Proteomes" id="UP000503129"/>
    </source>
</evidence>
<name>A0A856MF68_9CYAN</name>
<dbReference type="GO" id="GO:0016787">
    <property type="term" value="F:hydrolase activity"/>
    <property type="evidence" value="ECO:0007669"/>
    <property type="project" value="UniProtKB-KW"/>
</dbReference>
<organism evidence="2 3">
    <name type="scientific">Brasilonema sennae CENA114</name>
    <dbReference type="NCBI Taxonomy" id="415709"/>
    <lineage>
        <taxon>Bacteria</taxon>
        <taxon>Bacillati</taxon>
        <taxon>Cyanobacteriota</taxon>
        <taxon>Cyanophyceae</taxon>
        <taxon>Nostocales</taxon>
        <taxon>Scytonemataceae</taxon>
        <taxon>Brasilonema</taxon>
        <taxon>Bromeliae group (in: Brasilonema)</taxon>
    </lineage>
</organism>
<protein>
    <submittedName>
        <fullName evidence="2">Glycoside hydrolase</fullName>
    </submittedName>
</protein>
<dbReference type="SUPFAM" id="SSF53955">
    <property type="entry name" value="Lysozyme-like"/>
    <property type="match status" value="1"/>
</dbReference>
<dbReference type="Gene3D" id="1.10.530.10">
    <property type="match status" value="1"/>
</dbReference>
<accession>A0A856MF68</accession>
<dbReference type="RefSeq" id="WP_169266065.1">
    <property type="nucleotide sequence ID" value="NZ_CAWOXK010000001.1"/>
</dbReference>
<keyword evidence="1" id="KW-1133">Transmembrane helix</keyword>
<evidence type="ECO:0000313" key="2">
    <source>
        <dbReference type="EMBL" id="QDL07707.1"/>
    </source>
</evidence>
<keyword evidence="2" id="KW-0378">Hydrolase</keyword>
<proteinExistence type="predicted"/>
<reference evidence="2 3" key="1">
    <citation type="submission" date="2018-06" db="EMBL/GenBank/DDBJ databases">
        <title>Comparative genomics of Brasilonema spp. strains.</title>
        <authorList>
            <person name="Alvarenga D.O."/>
            <person name="Fiore M.F."/>
            <person name="Varani A.M."/>
        </authorList>
    </citation>
    <scope>NUCLEOTIDE SEQUENCE [LARGE SCALE GENOMIC DNA]</scope>
    <source>
        <strain evidence="2 3">CENA114</strain>
    </source>
</reference>
<dbReference type="Proteomes" id="UP000503129">
    <property type="component" value="Chromosome"/>
</dbReference>
<keyword evidence="1" id="KW-0472">Membrane</keyword>
<keyword evidence="1" id="KW-0812">Transmembrane</keyword>
<dbReference type="EMBL" id="CP030118">
    <property type="protein sequence ID" value="QDL07707.1"/>
    <property type="molecule type" value="Genomic_DNA"/>
</dbReference>